<gene>
    <name evidence="2" type="ORF">DENIS_0710</name>
</gene>
<evidence type="ECO:0000313" key="2">
    <source>
        <dbReference type="EMBL" id="GBC59769.1"/>
    </source>
</evidence>
<sequence>MNIGDKVIAVVYEPFWENNRNVFCTLKPLIKINGEKVDTGDFYNRKRIWWKLTPEDEKNASVGRLLTVELQYAPSFDQGNSNSDRFQVAFNSAAPADQDVVEIVNGVSEFSLLKKRIIPNKRALTRCIFCRLGGEIIGPFTCEPQKSKEMPGTFDNHISPGIGAHEVRRIPWTEFAATVHPIEQSVEVATEEHEKNLITLDYVIFPRQSMDALLKRGIGEIVDTRKDEEIISEVAKSIKWSRRDKQGIRRLVKDMDKRNIEKDKEKILEIVERVEKNHELLRELTDELLEEKRLRPVLDEAIRKKCEERRDEIEKKTEARKQELNALEDKIENRKKRELAKLDGELAKRRKASESAIRGREQELQNKESLIKRLLEKLEHNRQNLIEEILTLMPILEKTGMEKPRELPPELPVSMPHVQARPFAAKFLPLSGLPGEIAEQDFLDRWRAFTQASGYSFDEDDLINFHICIKSEDMNILAGPSGIGKSSLPRLYAKALHGSAEGPCRFLMVSVKPGWLDSQELIGHFNALEGRFQPSGTGLYDFLINADLEAESGGSGVFFCCLDEMNLSHIEHYFADFLSLLQKPVNERTLSLFSGSQCRTEDSFRECDTIFIPESLRFCGTVNVDETTKFFSPKVIDRVHFIEISPPDLKNIKSWAKKDIPPSRNDSPVSHRIYQSWARDPSQSRDFVLSVLGEFEKDTDFLKISPRTYISLCNYIANARGLLDSDQQAMDFAIFQKILPTLRGHSSQFRENLNRFSEICDRRGYRRSAERLNQMARARFMDFFNYSLD</sequence>
<dbReference type="Gene3D" id="3.40.50.300">
    <property type="entry name" value="P-loop containing nucleotide triphosphate hydrolases"/>
    <property type="match status" value="1"/>
</dbReference>
<dbReference type="RefSeq" id="WP_124327253.1">
    <property type="nucleotide sequence ID" value="NZ_BEXT01000001.1"/>
</dbReference>
<organism evidence="2 3">
    <name type="scientific">Desulfonema ishimotonii</name>
    <dbReference type="NCBI Taxonomy" id="45657"/>
    <lineage>
        <taxon>Bacteria</taxon>
        <taxon>Pseudomonadati</taxon>
        <taxon>Thermodesulfobacteriota</taxon>
        <taxon>Desulfobacteria</taxon>
        <taxon>Desulfobacterales</taxon>
        <taxon>Desulfococcaceae</taxon>
        <taxon>Desulfonema</taxon>
    </lineage>
</organism>
<evidence type="ECO:0000313" key="3">
    <source>
        <dbReference type="Proteomes" id="UP000288096"/>
    </source>
</evidence>
<protein>
    <recommendedName>
        <fullName evidence="4">ATPase dynein-related AAA domain-containing protein</fullName>
    </recommendedName>
</protein>
<feature type="coiled-coil region" evidence="1">
    <location>
        <begin position="257"/>
        <end position="388"/>
    </location>
</feature>
<dbReference type="SUPFAM" id="SSF52540">
    <property type="entry name" value="P-loop containing nucleoside triphosphate hydrolases"/>
    <property type="match status" value="1"/>
</dbReference>
<proteinExistence type="predicted"/>
<comment type="caution">
    <text evidence="2">The sequence shown here is derived from an EMBL/GenBank/DDBJ whole genome shotgun (WGS) entry which is preliminary data.</text>
</comment>
<dbReference type="AlphaFoldDB" id="A0A401FS20"/>
<name>A0A401FS20_9BACT</name>
<accession>A0A401FS20</accession>
<keyword evidence="3" id="KW-1185">Reference proteome</keyword>
<keyword evidence="1" id="KW-0175">Coiled coil</keyword>
<reference evidence="3" key="2">
    <citation type="submission" date="2019-01" db="EMBL/GenBank/DDBJ databases">
        <title>Genome sequence of Desulfonema ishimotonii strain Tokyo 01.</title>
        <authorList>
            <person name="Fukui M."/>
        </authorList>
    </citation>
    <scope>NUCLEOTIDE SEQUENCE [LARGE SCALE GENOMIC DNA]</scope>
    <source>
        <strain evidence="3">Tokyo 01</strain>
    </source>
</reference>
<dbReference type="EMBL" id="BEXT01000001">
    <property type="protein sequence ID" value="GBC59769.1"/>
    <property type="molecule type" value="Genomic_DNA"/>
</dbReference>
<reference evidence="3" key="1">
    <citation type="submission" date="2017-11" db="EMBL/GenBank/DDBJ databases">
        <authorList>
            <person name="Watanabe M."/>
            <person name="Kojima H."/>
        </authorList>
    </citation>
    <scope>NUCLEOTIDE SEQUENCE [LARGE SCALE GENOMIC DNA]</scope>
    <source>
        <strain evidence="3">Tokyo 01</strain>
    </source>
</reference>
<dbReference type="InterPro" id="IPR027417">
    <property type="entry name" value="P-loop_NTPase"/>
</dbReference>
<dbReference type="Proteomes" id="UP000288096">
    <property type="component" value="Unassembled WGS sequence"/>
</dbReference>
<evidence type="ECO:0000256" key="1">
    <source>
        <dbReference type="SAM" id="Coils"/>
    </source>
</evidence>
<dbReference type="OrthoDB" id="9781481at2"/>
<evidence type="ECO:0008006" key="4">
    <source>
        <dbReference type="Google" id="ProtNLM"/>
    </source>
</evidence>